<gene>
    <name evidence="1" type="ORF">KSP40_PGU007888</name>
</gene>
<evidence type="ECO:0000313" key="1">
    <source>
        <dbReference type="EMBL" id="KAK8969139.1"/>
    </source>
</evidence>
<protein>
    <submittedName>
        <fullName evidence="1">Uncharacterized protein</fullName>
    </submittedName>
</protein>
<keyword evidence="2" id="KW-1185">Reference proteome</keyword>
<reference evidence="1 2" key="1">
    <citation type="journal article" date="2022" name="Nat. Plants">
        <title>Genomes of leafy and leafless Platanthera orchids illuminate the evolution of mycoheterotrophy.</title>
        <authorList>
            <person name="Li M.H."/>
            <person name="Liu K.W."/>
            <person name="Li Z."/>
            <person name="Lu H.C."/>
            <person name="Ye Q.L."/>
            <person name="Zhang D."/>
            <person name="Wang J.Y."/>
            <person name="Li Y.F."/>
            <person name="Zhong Z.M."/>
            <person name="Liu X."/>
            <person name="Yu X."/>
            <person name="Liu D.K."/>
            <person name="Tu X.D."/>
            <person name="Liu B."/>
            <person name="Hao Y."/>
            <person name="Liao X.Y."/>
            <person name="Jiang Y.T."/>
            <person name="Sun W.H."/>
            <person name="Chen J."/>
            <person name="Chen Y.Q."/>
            <person name="Ai Y."/>
            <person name="Zhai J.W."/>
            <person name="Wu S.S."/>
            <person name="Zhou Z."/>
            <person name="Hsiao Y.Y."/>
            <person name="Wu W.L."/>
            <person name="Chen Y.Y."/>
            <person name="Lin Y.F."/>
            <person name="Hsu J.L."/>
            <person name="Li C.Y."/>
            <person name="Wang Z.W."/>
            <person name="Zhao X."/>
            <person name="Zhong W.Y."/>
            <person name="Ma X.K."/>
            <person name="Ma L."/>
            <person name="Huang J."/>
            <person name="Chen G.Z."/>
            <person name="Huang M.Z."/>
            <person name="Huang L."/>
            <person name="Peng D.H."/>
            <person name="Luo Y.B."/>
            <person name="Zou S.Q."/>
            <person name="Chen S.P."/>
            <person name="Lan S."/>
            <person name="Tsai W.C."/>
            <person name="Van de Peer Y."/>
            <person name="Liu Z.J."/>
        </authorList>
    </citation>
    <scope>NUCLEOTIDE SEQUENCE [LARGE SCALE GENOMIC DNA]</scope>
    <source>
        <strain evidence="1">Lor288</strain>
    </source>
</reference>
<name>A0ABR2N008_9ASPA</name>
<organism evidence="1 2">
    <name type="scientific">Platanthera guangdongensis</name>
    <dbReference type="NCBI Taxonomy" id="2320717"/>
    <lineage>
        <taxon>Eukaryota</taxon>
        <taxon>Viridiplantae</taxon>
        <taxon>Streptophyta</taxon>
        <taxon>Embryophyta</taxon>
        <taxon>Tracheophyta</taxon>
        <taxon>Spermatophyta</taxon>
        <taxon>Magnoliopsida</taxon>
        <taxon>Liliopsida</taxon>
        <taxon>Asparagales</taxon>
        <taxon>Orchidaceae</taxon>
        <taxon>Orchidoideae</taxon>
        <taxon>Orchideae</taxon>
        <taxon>Orchidinae</taxon>
        <taxon>Platanthera</taxon>
    </lineage>
</organism>
<evidence type="ECO:0000313" key="2">
    <source>
        <dbReference type="Proteomes" id="UP001412067"/>
    </source>
</evidence>
<sequence length="99" mass="10847">MPDNGRPPPLSCSRKLLFPELAPPFAGARPPAAASSRNHSSRRLVRRITTLTGVLDRNPALSAPFTEFFPVSSSLPIEDSPGRQFAGHYISLSCNFKWI</sequence>
<comment type="caution">
    <text evidence="1">The sequence shown here is derived from an EMBL/GenBank/DDBJ whole genome shotgun (WGS) entry which is preliminary data.</text>
</comment>
<proteinExistence type="predicted"/>
<dbReference type="Proteomes" id="UP001412067">
    <property type="component" value="Unassembled WGS sequence"/>
</dbReference>
<accession>A0ABR2N008</accession>
<dbReference type="EMBL" id="JBBWWR010000003">
    <property type="protein sequence ID" value="KAK8969139.1"/>
    <property type="molecule type" value="Genomic_DNA"/>
</dbReference>